<name>A0A644T3T8_9ZZZZ</name>
<evidence type="ECO:0000313" key="1">
    <source>
        <dbReference type="EMBL" id="MPL60802.1"/>
    </source>
</evidence>
<sequence>MDALKRHVAQLLHRAHTDQQVIGHLGAIEFGRHAGQLQLAVQRLVRNAQKRAVGHAEAEAVRRDRCRFHVEPDGARLAQPVHRAGLVAQLPVAVGDGGDGAGAHDPLQLVALEFGDLGHRLLQRHLHLGERRDRHPDRQVVIKHAILAQVGMRQHEIAQRLRVAQPGAMADHHPDMRAQHRDMVGRGLGIRGADADVHQRDAVPVGALEVIGRHLRQLGKRRDHPVGGGDLGIARGDEARVTLGRIGEFRPRHLLELLDVELVVGEQHVVLEMLGRGRGVMAEPRERIVDALRGEGRKMARAVRVRPGGAVHDVVVHRGEVGHVEDVAQREGEHAFLRHGHAGLRGDGEMHRDRRRRGTNLHRHAMVADQKPDLLRQIVAEQVGPGDRRHIGARQRHMAEAEPAVGLEMRGDGQPHLGVEGAEPRHRAAALQHLVEFRQQEIRRLGVELFQPGHRGLRIGEQLGRGGMRRQDGQRFVHSKRSVSSKRVTSTRPRSEIRISGMTTSASSECCM</sequence>
<dbReference type="EMBL" id="VSSQ01000013">
    <property type="protein sequence ID" value="MPL60802.1"/>
    <property type="molecule type" value="Genomic_DNA"/>
</dbReference>
<proteinExistence type="predicted"/>
<comment type="caution">
    <text evidence="1">The sequence shown here is derived from an EMBL/GenBank/DDBJ whole genome shotgun (WGS) entry which is preliminary data.</text>
</comment>
<protein>
    <submittedName>
        <fullName evidence="1">Uncharacterized protein</fullName>
    </submittedName>
</protein>
<dbReference type="AlphaFoldDB" id="A0A644T3T8"/>
<accession>A0A644T3T8</accession>
<gene>
    <name evidence="1" type="ORF">SDC9_06364</name>
</gene>
<reference evidence="1" key="1">
    <citation type="submission" date="2019-08" db="EMBL/GenBank/DDBJ databases">
        <authorList>
            <person name="Kucharzyk K."/>
            <person name="Murdoch R.W."/>
            <person name="Higgins S."/>
            <person name="Loffler F."/>
        </authorList>
    </citation>
    <scope>NUCLEOTIDE SEQUENCE</scope>
</reference>
<organism evidence="1">
    <name type="scientific">bioreactor metagenome</name>
    <dbReference type="NCBI Taxonomy" id="1076179"/>
    <lineage>
        <taxon>unclassified sequences</taxon>
        <taxon>metagenomes</taxon>
        <taxon>ecological metagenomes</taxon>
    </lineage>
</organism>